<dbReference type="InterPro" id="IPR019734">
    <property type="entry name" value="TPR_rpt"/>
</dbReference>
<evidence type="ECO:0000313" key="3">
    <source>
        <dbReference type="Proteomes" id="UP000257039"/>
    </source>
</evidence>
<keyword evidence="3" id="KW-1185">Reference proteome</keyword>
<dbReference type="RefSeq" id="WP_094787945.1">
    <property type="nucleotide sequence ID" value="NZ_NDXW01000001.1"/>
</dbReference>
<accession>A0A4P9VQ62</accession>
<keyword evidence="1" id="KW-0802">TPR repeat</keyword>
<comment type="caution">
    <text evidence="2">The sequence shown here is derived from an EMBL/GenBank/DDBJ whole genome shotgun (WGS) entry which is preliminary data.</text>
</comment>
<dbReference type="InterPro" id="IPR011990">
    <property type="entry name" value="TPR-like_helical_dom_sf"/>
</dbReference>
<evidence type="ECO:0000256" key="1">
    <source>
        <dbReference type="PROSITE-ProRule" id="PRU00339"/>
    </source>
</evidence>
<dbReference type="EMBL" id="NDXW01000001">
    <property type="protein sequence ID" value="RDH44889.1"/>
    <property type="molecule type" value="Genomic_DNA"/>
</dbReference>
<dbReference type="PANTHER" id="PTHR12558:SF13">
    <property type="entry name" value="CELL DIVISION CYCLE PROTEIN 27 HOMOLOG"/>
    <property type="match status" value="1"/>
</dbReference>
<evidence type="ECO:0000313" key="2">
    <source>
        <dbReference type="EMBL" id="RDH44889.1"/>
    </source>
</evidence>
<feature type="repeat" description="TPR" evidence="1">
    <location>
        <begin position="124"/>
        <end position="157"/>
    </location>
</feature>
<organism evidence="2 3">
    <name type="scientific">Zooshikella ganghwensis</name>
    <dbReference type="NCBI Taxonomy" id="202772"/>
    <lineage>
        <taxon>Bacteria</taxon>
        <taxon>Pseudomonadati</taxon>
        <taxon>Pseudomonadota</taxon>
        <taxon>Gammaproteobacteria</taxon>
        <taxon>Oceanospirillales</taxon>
        <taxon>Zooshikellaceae</taxon>
        <taxon>Zooshikella</taxon>
    </lineage>
</organism>
<dbReference type="Proteomes" id="UP000257039">
    <property type="component" value="Unassembled WGS sequence"/>
</dbReference>
<feature type="repeat" description="TPR" evidence="1">
    <location>
        <begin position="158"/>
        <end position="191"/>
    </location>
</feature>
<dbReference type="Pfam" id="PF13414">
    <property type="entry name" value="TPR_11"/>
    <property type="match status" value="1"/>
</dbReference>
<protein>
    <submittedName>
        <fullName evidence="2">Tetratricopeptide repeat protein</fullName>
    </submittedName>
</protein>
<dbReference type="PANTHER" id="PTHR12558">
    <property type="entry name" value="CELL DIVISION CYCLE 16,23,27"/>
    <property type="match status" value="1"/>
</dbReference>
<reference evidence="2 3" key="1">
    <citation type="submission" date="2017-04" db="EMBL/GenBank/DDBJ databases">
        <title>Draft genome sequence of Zooshikella ganghwensis VG4 isolated from Red Sea sediments.</title>
        <authorList>
            <person name="Rehman Z."/>
            <person name="Alam I."/>
            <person name="Kamau A."/>
            <person name="Bajic V."/>
            <person name="Leiknes T."/>
        </authorList>
    </citation>
    <scope>NUCLEOTIDE SEQUENCE [LARGE SCALE GENOMIC DNA]</scope>
    <source>
        <strain evidence="2 3">VG4</strain>
    </source>
</reference>
<name>A0A4P9VQ62_9GAMM</name>
<dbReference type="SUPFAM" id="SSF48452">
    <property type="entry name" value="TPR-like"/>
    <property type="match status" value="1"/>
</dbReference>
<dbReference type="Gene3D" id="1.25.40.10">
    <property type="entry name" value="Tetratricopeptide repeat domain"/>
    <property type="match status" value="1"/>
</dbReference>
<sequence length="205" mass="24039">MRIIVLIIYAAFLTPIMAFGKSDCGSLENHYGPYDYTNPMHVKNRLTIVERYHFSSDVEFLKRGITGDAMGDVTYTLRAFPNHHRALFTVIRYYTQENRPENAKKYFTAECFFDRAIRFKPNDGTVHMLYGIYLHRLKKYDEAQKSYETALKLNTNKAEVHYNMGLLYTDMKDYNKALAHAHEAYKLGYPLQGLKNRLVRANAWR</sequence>
<proteinExistence type="predicted"/>
<gene>
    <name evidence="2" type="ORF">B9G39_16415</name>
</gene>
<dbReference type="PROSITE" id="PS50005">
    <property type="entry name" value="TPR"/>
    <property type="match status" value="2"/>
</dbReference>
<dbReference type="AlphaFoldDB" id="A0A4P9VQ62"/>
<dbReference type="SMART" id="SM00028">
    <property type="entry name" value="TPR"/>
    <property type="match status" value="2"/>
</dbReference>